<dbReference type="InterPro" id="IPR002772">
    <property type="entry name" value="Glyco_hydro_3_C"/>
</dbReference>
<keyword evidence="8" id="KW-1185">Reference proteome</keyword>
<gene>
    <name evidence="7" type="ordered locus">MODMU_4311</name>
</gene>
<dbReference type="HOGENOM" id="CLU_004542_4_2_11"/>
<dbReference type="Pfam" id="PF14310">
    <property type="entry name" value="Fn3-like"/>
    <property type="match status" value="1"/>
</dbReference>
<dbReference type="KEGG" id="mmar:MODMU_4311"/>
<evidence type="ECO:0000256" key="1">
    <source>
        <dbReference type="ARBA" id="ARBA00005336"/>
    </source>
</evidence>
<dbReference type="Gene3D" id="2.60.40.10">
    <property type="entry name" value="Immunoglobulins"/>
    <property type="match status" value="1"/>
</dbReference>
<sequence length="848" mass="86952">MAPHRTRRLRAGLTIAATVVVVAGGAAPALATPGRDGGGPAPGQPHVDRQRIAALVAQMTVPEQFGMLGGTTGANGAAGAIVGVPRLGVPGLDMADGPSGVRASEPATALPAPIALGATFDRDAATAYGGVLGQEADALGMEVLLGPMMNLVRTPYAGRNFETLSEDPLLTAQLAAPQVAAVQDHGVIATAKHFAANNQELGRQGIDVQVDEKTLHETEFAGFEAVVRAGIGAVMCSYNQVNGVQACEDAELLTHVLREEWGFDGFVMTDWGAFHGAGALEAGLDVEMPRPTAAFTDLNRDANGDGVVDDRDLTPPVAAALDRAVTGVLTAMAEVGLLDDAGAEPERAVAQNAAVARQVATEGAVLLANEGGALPLGADQLADVALVGPTAATPLIGGGGSARVTPDTGAVDSTVDVLRERGAGVTWAVGEDLEGVVVPGSALSTGAPVDTTYTAPVTQTVTVTAPSAGAYTFHVQTTGPGVRMDVEGVPGTDAEASTQRRFGAAGGSLIPTADGRTNDSYTVDLAAGQQVTLTLSCDSAQAGPVAACAPTAEAPLALRLAWTTPELRAERVAEAARTAADADTAVVFAYNEGTEGEDRPSLGLPGFQDDVIAAVAAANPDTVVVLNTGDPVLMPWLDDVRAVLQMWYPGQEGAEATVDLLTGVANPGGRLPETYPAREDATPVSDPANYPGLDTDADPVPDVQTYTEGTDVGYRWYAATGTEPLFAFGHGLSYTSFDYSGLEVRNRHRGLQVSFTVQNTGDVAGTEVPQVYLGGGSAAGTPSLQLAGFDRVALEPGERQRVTVTVEERQLSVWDADADEWVRATGTRPLTVGASSGDVRLSSSVRVR</sequence>
<dbReference type="STRING" id="477641.MODMU_4311"/>
<name>I4F243_MODI5</name>
<feature type="chain" id="PRO_5038878595" evidence="5">
    <location>
        <begin position="32"/>
        <end position="848"/>
    </location>
</feature>
<dbReference type="InterPro" id="IPR050288">
    <property type="entry name" value="Cellulose_deg_GH3"/>
</dbReference>
<evidence type="ECO:0000313" key="7">
    <source>
        <dbReference type="EMBL" id="CCH89706.1"/>
    </source>
</evidence>
<dbReference type="SMART" id="SM01217">
    <property type="entry name" value="Fn3_like"/>
    <property type="match status" value="1"/>
</dbReference>
<dbReference type="GO" id="GO:0009251">
    <property type="term" value="P:glucan catabolic process"/>
    <property type="evidence" value="ECO:0007669"/>
    <property type="project" value="TreeGrafter"/>
</dbReference>
<dbReference type="eggNOG" id="COG1472">
    <property type="taxonomic scope" value="Bacteria"/>
</dbReference>
<evidence type="ECO:0000313" key="8">
    <source>
        <dbReference type="Proteomes" id="UP000006461"/>
    </source>
</evidence>
<dbReference type="InterPro" id="IPR017853">
    <property type="entry name" value="GH"/>
</dbReference>
<evidence type="ECO:0000256" key="2">
    <source>
        <dbReference type="ARBA" id="ARBA00022801"/>
    </source>
</evidence>
<dbReference type="AlphaFoldDB" id="I4F243"/>
<dbReference type="PANTHER" id="PTHR42715:SF10">
    <property type="entry name" value="BETA-GLUCOSIDASE"/>
    <property type="match status" value="1"/>
</dbReference>
<dbReference type="Gene3D" id="3.20.20.300">
    <property type="entry name" value="Glycoside hydrolase, family 3, N-terminal domain"/>
    <property type="match status" value="1"/>
</dbReference>
<dbReference type="InterPro" id="IPR001764">
    <property type="entry name" value="Glyco_hydro_3_N"/>
</dbReference>
<dbReference type="Gene3D" id="3.40.50.1700">
    <property type="entry name" value="Glycoside hydrolase family 3 C-terminal domain"/>
    <property type="match status" value="1"/>
</dbReference>
<dbReference type="InterPro" id="IPR013783">
    <property type="entry name" value="Ig-like_fold"/>
</dbReference>
<dbReference type="GO" id="GO:0008422">
    <property type="term" value="F:beta-glucosidase activity"/>
    <property type="evidence" value="ECO:0007669"/>
    <property type="project" value="TreeGrafter"/>
</dbReference>
<dbReference type="OMA" id="GNETGNC"/>
<dbReference type="SUPFAM" id="SSF52279">
    <property type="entry name" value="Beta-D-glucan exohydrolase, C-terminal domain"/>
    <property type="match status" value="1"/>
</dbReference>
<dbReference type="PATRIC" id="fig|477641.3.peg.4033"/>
<protein>
    <submittedName>
        <fullName evidence="7">Glycoside hydrolase family 3 domain protein</fullName>
    </submittedName>
</protein>
<dbReference type="PROSITE" id="PS00775">
    <property type="entry name" value="GLYCOSYL_HYDROL_F3"/>
    <property type="match status" value="1"/>
</dbReference>
<feature type="domain" description="Fibronectin type III-like" evidence="6">
    <location>
        <begin position="767"/>
        <end position="836"/>
    </location>
</feature>
<dbReference type="Proteomes" id="UP000006461">
    <property type="component" value="Chromosome"/>
</dbReference>
<evidence type="ECO:0000256" key="3">
    <source>
        <dbReference type="ARBA" id="ARBA00023277"/>
    </source>
</evidence>
<feature type="signal peptide" evidence="5">
    <location>
        <begin position="1"/>
        <end position="31"/>
    </location>
</feature>
<dbReference type="InterPro" id="IPR036962">
    <property type="entry name" value="Glyco_hydro_3_N_sf"/>
</dbReference>
<keyword evidence="2 4" id="KW-0378">Hydrolase</keyword>
<evidence type="ECO:0000256" key="5">
    <source>
        <dbReference type="SAM" id="SignalP"/>
    </source>
</evidence>
<evidence type="ECO:0000256" key="4">
    <source>
        <dbReference type="RuleBase" id="RU361161"/>
    </source>
</evidence>
<organism evidence="7 8">
    <name type="scientific">Modestobacter italicus (strain DSM 44449 / CECT 9708 / BC 501)</name>
    <dbReference type="NCBI Taxonomy" id="2732864"/>
    <lineage>
        <taxon>Bacteria</taxon>
        <taxon>Bacillati</taxon>
        <taxon>Actinomycetota</taxon>
        <taxon>Actinomycetes</taxon>
        <taxon>Geodermatophilales</taxon>
        <taxon>Geodermatophilaceae</taxon>
        <taxon>Modestobacter</taxon>
    </lineage>
</organism>
<keyword evidence="5" id="KW-0732">Signal</keyword>
<dbReference type="InterPro" id="IPR019800">
    <property type="entry name" value="Glyco_hydro_3_AS"/>
</dbReference>
<dbReference type="OrthoDB" id="3187421at2"/>
<dbReference type="Gene3D" id="2.60.120.380">
    <property type="match status" value="1"/>
</dbReference>
<dbReference type="EMBL" id="FO203431">
    <property type="protein sequence ID" value="CCH89706.1"/>
    <property type="molecule type" value="Genomic_DNA"/>
</dbReference>
<keyword evidence="4" id="KW-0326">Glycosidase</keyword>
<proteinExistence type="inferred from homology"/>
<evidence type="ECO:0000259" key="6">
    <source>
        <dbReference type="SMART" id="SM01217"/>
    </source>
</evidence>
<reference evidence="7 8" key="1">
    <citation type="journal article" date="2012" name="J. Bacteriol.">
        <title>Genome Sequence of Radiation-Resistant Modestobacter marinus Strain BC501, a Representative Actinobacterium That Thrives on Calcareous Stone Surfaces.</title>
        <authorList>
            <person name="Normand P."/>
            <person name="Gury J."/>
            <person name="Pujic P."/>
            <person name="Chouaia B."/>
            <person name="Crotti E."/>
            <person name="Brusetti L."/>
            <person name="Daffonchio D."/>
            <person name="Vacherie B."/>
            <person name="Barbe V."/>
            <person name="Medigue C."/>
            <person name="Calteau A."/>
            <person name="Ghodhbane-Gtari F."/>
            <person name="Essoussi I."/>
            <person name="Nouioui I."/>
            <person name="Abbassi-Ghozzi I."/>
            <person name="Gtari M."/>
        </authorList>
    </citation>
    <scope>NUCLEOTIDE SEQUENCE [LARGE SCALE GENOMIC DNA]</scope>
    <source>
        <strain evidence="8">BC 501</strain>
    </source>
</reference>
<dbReference type="Pfam" id="PF01915">
    <property type="entry name" value="Glyco_hydro_3_C"/>
    <property type="match status" value="1"/>
</dbReference>
<dbReference type="SUPFAM" id="SSF51445">
    <property type="entry name" value="(Trans)glycosidases"/>
    <property type="match status" value="1"/>
</dbReference>
<accession>I4F243</accession>
<dbReference type="InterPro" id="IPR036881">
    <property type="entry name" value="Glyco_hydro_3_C_sf"/>
</dbReference>
<keyword evidence="3" id="KW-0119">Carbohydrate metabolism</keyword>
<dbReference type="PRINTS" id="PR00133">
    <property type="entry name" value="GLHYDRLASE3"/>
</dbReference>
<dbReference type="InterPro" id="IPR026891">
    <property type="entry name" value="Fn3-like"/>
</dbReference>
<dbReference type="PANTHER" id="PTHR42715">
    <property type="entry name" value="BETA-GLUCOSIDASE"/>
    <property type="match status" value="1"/>
</dbReference>
<comment type="similarity">
    <text evidence="1 4">Belongs to the glycosyl hydrolase 3 family.</text>
</comment>
<dbReference type="Pfam" id="PF00933">
    <property type="entry name" value="Glyco_hydro_3"/>
    <property type="match status" value="1"/>
</dbReference>